<dbReference type="Proteomes" id="UP000310334">
    <property type="component" value="Unassembled WGS sequence"/>
</dbReference>
<dbReference type="InterPro" id="IPR036365">
    <property type="entry name" value="PGBD-like_sf"/>
</dbReference>
<dbReference type="InterPro" id="IPR036366">
    <property type="entry name" value="PGBDSf"/>
</dbReference>
<sequence>MSKSQVKQILGNEYKEGIDHIDGHELWRFEIGKVEGYEFNSPNEDAIDINGIKNGRLKYFVSLTFEKEVVKSVYIRYLDSGGKVPEYYKNDSGYVRDNGKESSVNNSKFIDFGDSGEQVKKVQRQLNSKRFGLPRYGSDGVFGEETEKAVRAFQKQQGILVDGIVGPVTLQKLGINSNDSVKEFGYPGYIIKKGSTGSNVKNIQEVIGVKVDGIVGPKTWNQMF</sequence>
<gene>
    <name evidence="2" type="ORF">E6W99_06775</name>
</gene>
<dbReference type="Gene3D" id="1.10.101.10">
    <property type="entry name" value="PGBD-like superfamily/PGBD"/>
    <property type="match status" value="2"/>
</dbReference>
<comment type="caution">
    <text evidence="2">The sequence shown here is derived from an EMBL/GenBank/DDBJ whole genome shotgun (WGS) entry which is preliminary data.</text>
</comment>
<dbReference type="EMBL" id="SSNT01000004">
    <property type="protein sequence ID" value="THF81599.1"/>
    <property type="molecule type" value="Genomic_DNA"/>
</dbReference>
<dbReference type="SUPFAM" id="SSF47090">
    <property type="entry name" value="PGBD-like"/>
    <property type="match status" value="1"/>
</dbReference>
<dbReference type="RefSeq" id="WP_136352432.1">
    <property type="nucleotide sequence ID" value="NZ_CP046266.1"/>
</dbReference>
<keyword evidence="3" id="KW-1185">Reference proteome</keyword>
<name>A0A4S4C3D9_9BACI</name>
<dbReference type="Pfam" id="PF01471">
    <property type="entry name" value="PG_binding_1"/>
    <property type="match status" value="1"/>
</dbReference>
<feature type="domain" description="Peptidoglycan binding-like" evidence="1">
    <location>
        <begin position="115"/>
        <end position="173"/>
    </location>
</feature>
<proteinExistence type="predicted"/>
<dbReference type="InterPro" id="IPR002477">
    <property type="entry name" value="Peptidoglycan-bd-like"/>
</dbReference>
<evidence type="ECO:0000313" key="3">
    <source>
        <dbReference type="Proteomes" id="UP000310334"/>
    </source>
</evidence>
<protein>
    <submittedName>
        <fullName evidence="2">Peptidoglycan-binding protein</fullName>
    </submittedName>
</protein>
<reference evidence="2 3" key="1">
    <citation type="submission" date="2019-04" db="EMBL/GenBank/DDBJ databases">
        <title>Bacillus sediminilitoris sp. nov., isolated from a tidal flat sediment on the East China Sea.</title>
        <authorList>
            <person name="Wei Y."/>
            <person name="Mao H."/>
            <person name="Fang J."/>
        </authorList>
    </citation>
    <scope>NUCLEOTIDE SEQUENCE [LARGE SCALE GENOMIC DNA]</scope>
    <source>
        <strain evidence="2 3">DSL-17</strain>
    </source>
</reference>
<dbReference type="AlphaFoldDB" id="A0A4S4C3D9"/>
<organism evidence="2 3">
    <name type="scientific">Metabacillus sediminilitoris</name>
    <dbReference type="NCBI Taxonomy" id="2567941"/>
    <lineage>
        <taxon>Bacteria</taxon>
        <taxon>Bacillati</taxon>
        <taxon>Bacillota</taxon>
        <taxon>Bacilli</taxon>
        <taxon>Bacillales</taxon>
        <taxon>Bacillaceae</taxon>
        <taxon>Metabacillus</taxon>
    </lineage>
</organism>
<evidence type="ECO:0000259" key="1">
    <source>
        <dbReference type="Pfam" id="PF01471"/>
    </source>
</evidence>
<accession>A0A4S4C3D9</accession>
<evidence type="ECO:0000313" key="2">
    <source>
        <dbReference type="EMBL" id="THF81599.1"/>
    </source>
</evidence>
<dbReference type="OrthoDB" id="9805070at2"/>